<keyword evidence="4" id="KW-1185">Reference proteome</keyword>
<evidence type="ECO:0000256" key="1">
    <source>
        <dbReference type="SAM" id="MobiDB-lite"/>
    </source>
</evidence>
<accession>A0ABZ2MI71</accession>
<dbReference type="Gene3D" id="3.10.450.40">
    <property type="match status" value="1"/>
</dbReference>
<dbReference type="Pfam" id="PF03413">
    <property type="entry name" value="PepSY"/>
    <property type="match status" value="1"/>
</dbReference>
<dbReference type="RefSeq" id="WP_338750052.1">
    <property type="nucleotide sequence ID" value="NZ_CP144913.1"/>
</dbReference>
<proteinExistence type="predicted"/>
<feature type="region of interest" description="Disordered" evidence="1">
    <location>
        <begin position="1"/>
        <end position="22"/>
    </location>
</feature>
<gene>
    <name evidence="3" type="ORF">V1351_01480</name>
</gene>
<reference evidence="3 4" key="1">
    <citation type="submission" date="2024-02" db="EMBL/GenBank/DDBJ databases">
        <title>Janibacter sp. nov., isolated from gut of marine sandworm.</title>
        <authorList>
            <person name="Kim B."/>
            <person name="Jun M.O."/>
            <person name="Shin N.-R."/>
        </authorList>
    </citation>
    <scope>NUCLEOTIDE SEQUENCE [LARGE SCALE GENOMIC DNA]</scope>
    <source>
        <strain evidence="3 4">A1S7</strain>
    </source>
</reference>
<organism evidence="3 4">
    <name type="scientific">Janibacter alittae</name>
    <dbReference type="NCBI Taxonomy" id="3115209"/>
    <lineage>
        <taxon>Bacteria</taxon>
        <taxon>Bacillati</taxon>
        <taxon>Actinomycetota</taxon>
        <taxon>Actinomycetes</taxon>
        <taxon>Micrococcales</taxon>
        <taxon>Intrasporangiaceae</taxon>
        <taxon>Janibacter</taxon>
    </lineage>
</organism>
<feature type="domain" description="PepSY" evidence="2">
    <location>
        <begin position="36"/>
        <end position="84"/>
    </location>
</feature>
<evidence type="ECO:0000313" key="3">
    <source>
        <dbReference type="EMBL" id="WXB76756.1"/>
    </source>
</evidence>
<feature type="compositionally biased region" description="Basic and acidic residues" evidence="1">
    <location>
        <begin position="11"/>
        <end position="22"/>
    </location>
</feature>
<dbReference type="InterPro" id="IPR025711">
    <property type="entry name" value="PepSY"/>
</dbReference>
<dbReference type="EMBL" id="CP144913">
    <property type="protein sequence ID" value="WXB76756.1"/>
    <property type="molecule type" value="Genomic_DNA"/>
</dbReference>
<sequence>MTVSADGTVTEPKKEDLDAEDRTGLSVAKTTIAEGIEKALAEVDGAFDEADLEEEGGTYSWEVEIRTGSDSDREVRVDATTGEVTIKD</sequence>
<dbReference type="Proteomes" id="UP001382727">
    <property type="component" value="Chromosome"/>
</dbReference>
<protein>
    <submittedName>
        <fullName evidence="3">PepSY domain-containing protein</fullName>
    </submittedName>
</protein>
<evidence type="ECO:0000313" key="4">
    <source>
        <dbReference type="Proteomes" id="UP001382727"/>
    </source>
</evidence>
<evidence type="ECO:0000259" key="2">
    <source>
        <dbReference type="Pfam" id="PF03413"/>
    </source>
</evidence>
<name>A0ABZ2MI71_9MICO</name>